<dbReference type="InterPro" id="IPR001950">
    <property type="entry name" value="SUI1"/>
</dbReference>
<reference evidence="2" key="1">
    <citation type="journal article" date="2015" name="Nature">
        <title>Complex archaea that bridge the gap between prokaryotes and eukaryotes.</title>
        <authorList>
            <person name="Spang A."/>
            <person name="Saw J.H."/>
            <person name="Jorgensen S.L."/>
            <person name="Zaremba-Niedzwiedzka K."/>
            <person name="Martijn J."/>
            <person name="Lind A.E."/>
            <person name="van Eijk R."/>
            <person name="Schleper C."/>
            <person name="Guy L."/>
            <person name="Ettema T.J."/>
        </authorList>
    </citation>
    <scope>NUCLEOTIDE SEQUENCE</scope>
</reference>
<evidence type="ECO:0000259" key="1">
    <source>
        <dbReference type="PROSITE" id="PS50296"/>
    </source>
</evidence>
<evidence type="ECO:0000313" key="2">
    <source>
        <dbReference type="EMBL" id="KKK78583.1"/>
    </source>
</evidence>
<dbReference type="PROSITE" id="PS50296">
    <property type="entry name" value="SUI1"/>
    <property type="match status" value="1"/>
</dbReference>
<accession>A0A0F8YB28</accession>
<feature type="non-terminal residue" evidence="2">
    <location>
        <position position="1"/>
    </location>
</feature>
<dbReference type="GO" id="GO:0003743">
    <property type="term" value="F:translation initiation factor activity"/>
    <property type="evidence" value="ECO:0007669"/>
    <property type="project" value="InterPro"/>
</dbReference>
<proteinExistence type="predicted"/>
<dbReference type="SUPFAM" id="SSF55159">
    <property type="entry name" value="eIF1-like"/>
    <property type="match status" value="1"/>
</dbReference>
<dbReference type="Pfam" id="PF01253">
    <property type="entry name" value="SUI1"/>
    <property type="match status" value="1"/>
</dbReference>
<gene>
    <name evidence="2" type="ORF">LCGC14_2842140</name>
</gene>
<dbReference type="Gene3D" id="3.30.780.10">
    <property type="entry name" value="SUI1-like domain"/>
    <property type="match status" value="1"/>
</dbReference>
<sequence length="54" mass="5833">FEGVDVKKIAKTLKNELACGGTFKGNTIELQGDHVKKVGPKLIELGFDEDSISN</sequence>
<dbReference type="InterPro" id="IPR036877">
    <property type="entry name" value="SUI1_dom_sf"/>
</dbReference>
<dbReference type="EMBL" id="LAZR01054429">
    <property type="protein sequence ID" value="KKK78583.1"/>
    <property type="molecule type" value="Genomic_DNA"/>
</dbReference>
<organism evidence="2">
    <name type="scientific">marine sediment metagenome</name>
    <dbReference type="NCBI Taxonomy" id="412755"/>
    <lineage>
        <taxon>unclassified sequences</taxon>
        <taxon>metagenomes</taxon>
        <taxon>ecological metagenomes</taxon>
    </lineage>
</organism>
<name>A0A0F8YB28_9ZZZZ</name>
<protein>
    <recommendedName>
        <fullName evidence="1">SUI1 domain-containing protein</fullName>
    </recommendedName>
</protein>
<comment type="caution">
    <text evidence="2">The sequence shown here is derived from an EMBL/GenBank/DDBJ whole genome shotgun (WGS) entry which is preliminary data.</text>
</comment>
<feature type="domain" description="SUI1" evidence="1">
    <location>
        <begin position="2"/>
        <end position="46"/>
    </location>
</feature>
<dbReference type="AlphaFoldDB" id="A0A0F8YB28"/>